<dbReference type="InterPro" id="IPR000539">
    <property type="entry name" value="Frizzled/Smoothened_7TM"/>
</dbReference>
<feature type="region of interest" description="Disordered" evidence="10">
    <location>
        <begin position="815"/>
        <end position="909"/>
    </location>
</feature>
<evidence type="ECO:0000256" key="5">
    <source>
        <dbReference type="ARBA" id="ARBA00022989"/>
    </source>
</evidence>
<dbReference type="GO" id="GO:0005929">
    <property type="term" value="C:cilium"/>
    <property type="evidence" value="ECO:0007669"/>
    <property type="project" value="TreeGrafter"/>
</dbReference>
<comment type="caution">
    <text evidence="9">Lacks conserved residue(s) required for the propagation of feature annotation.</text>
</comment>
<dbReference type="InterPro" id="IPR017981">
    <property type="entry name" value="GPCR_2-like_7TM"/>
</dbReference>
<dbReference type="PRINTS" id="PR00489">
    <property type="entry name" value="FRIZZLED"/>
</dbReference>
<feature type="transmembrane region" description="Helical" evidence="11">
    <location>
        <begin position="329"/>
        <end position="358"/>
    </location>
</feature>
<evidence type="ECO:0000256" key="9">
    <source>
        <dbReference type="PROSITE-ProRule" id="PRU00090"/>
    </source>
</evidence>
<dbReference type="EMBL" id="GANO01000299">
    <property type="protein sequence ID" value="JAB59572.1"/>
    <property type="molecule type" value="mRNA"/>
</dbReference>
<evidence type="ECO:0000259" key="13">
    <source>
        <dbReference type="PROSITE" id="PS50261"/>
    </source>
</evidence>
<dbReference type="Pfam" id="PF01534">
    <property type="entry name" value="Frizzled"/>
    <property type="match status" value="1"/>
</dbReference>
<evidence type="ECO:0000256" key="1">
    <source>
        <dbReference type="ARBA" id="ARBA00004141"/>
    </source>
</evidence>
<dbReference type="SMART" id="SM00063">
    <property type="entry name" value="FRI"/>
    <property type="match status" value="1"/>
</dbReference>
<dbReference type="PROSITE" id="PS50261">
    <property type="entry name" value="G_PROTEIN_RECEP_F2_4"/>
    <property type="match status" value="1"/>
</dbReference>
<comment type="similarity">
    <text evidence="2">Belongs to the G-protein coupled receptor Fz/Smo family.</text>
</comment>
<dbReference type="Gene3D" id="1.10.2000.10">
    <property type="entry name" value="Frizzled cysteine-rich domain"/>
    <property type="match status" value="1"/>
</dbReference>
<feature type="domain" description="G-protein coupled receptors family 2 profile 2" evidence="13">
    <location>
        <begin position="244"/>
        <end position="558"/>
    </location>
</feature>
<dbReference type="InterPro" id="IPR036790">
    <property type="entry name" value="Frizzled_dom_sf"/>
</dbReference>
<dbReference type="GO" id="GO:0007417">
    <property type="term" value="P:central nervous system development"/>
    <property type="evidence" value="ECO:0007669"/>
    <property type="project" value="TreeGrafter"/>
</dbReference>
<feature type="compositionally biased region" description="Basic residues" evidence="10">
    <location>
        <begin position="696"/>
        <end position="709"/>
    </location>
</feature>
<evidence type="ECO:0000256" key="2">
    <source>
        <dbReference type="ARBA" id="ARBA00008077"/>
    </source>
</evidence>
<proteinExistence type="evidence at transcript level"/>
<dbReference type="GO" id="GO:0007224">
    <property type="term" value="P:smoothened signaling pathway"/>
    <property type="evidence" value="ECO:0007669"/>
    <property type="project" value="TreeGrafter"/>
</dbReference>
<evidence type="ECO:0000256" key="10">
    <source>
        <dbReference type="SAM" id="MobiDB-lite"/>
    </source>
</evidence>
<dbReference type="AlphaFoldDB" id="U5EP59"/>
<comment type="subcellular location">
    <subcellularLocation>
        <location evidence="1">Membrane</location>
        <topology evidence="1">Multi-pass membrane protein</topology>
    </subcellularLocation>
</comment>
<dbReference type="GO" id="GO:0030425">
    <property type="term" value="C:dendrite"/>
    <property type="evidence" value="ECO:0007669"/>
    <property type="project" value="TreeGrafter"/>
</dbReference>
<feature type="region of interest" description="Disordered" evidence="10">
    <location>
        <begin position="696"/>
        <end position="721"/>
    </location>
</feature>
<dbReference type="PROSITE" id="PS50038">
    <property type="entry name" value="FZ"/>
    <property type="match status" value="1"/>
</dbReference>
<dbReference type="SUPFAM" id="SSF63501">
    <property type="entry name" value="Frizzled cysteine-rich domain"/>
    <property type="match status" value="1"/>
</dbReference>
<evidence type="ECO:0000313" key="14">
    <source>
        <dbReference type="EMBL" id="JAB59572.1"/>
    </source>
</evidence>
<keyword evidence="8" id="KW-0675">Receptor</keyword>
<reference evidence="14" key="1">
    <citation type="journal article" date="2014" name="Insect Biochem. Mol. Biol.">
        <title>An insight into the sialome of the frog biting fly, Corethrella appendiculata.</title>
        <authorList>
            <person name="Ribeiro J.M.C."/>
            <person name="Chagas A.C."/>
            <person name="Pham V.M."/>
            <person name="Lounibos L.P."/>
            <person name="Calvo E."/>
        </authorList>
    </citation>
    <scope>NUCLEOTIDE SEQUENCE</scope>
    <source>
        <tissue evidence="14">Salivary glands</tissue>
    </source>
</reference>
<feature type="compositionally biased region" description="Basic and acidic residues" evidence="10">
    <location>
        <begin position="846"/>
        <end position="859"/>
    </location>
</feature>
<feature type="compositionally biased region" description="Basic and acidic residues" evidence="10">
    <location>
        <begin position="895"/>
        <end position="909"/>
    </location>
</feature>
<dbReference type="GO" id="GO:0004888">
    <property type="term" value="F:transmembrane signaling receptor activity"/>
    <property type="evidence" value="ECO:0007669"/>
    <property type="project" value="InterPro"/>
</dbReference>
<evidence type="ECO:0000256" key="11">
    <source>
        <dbReference type="SAM" id="Phobius"/>
    </source>
</evidence>
<evidence type="ECO:0000256" key="8">
    <source>
        <dbReference type="ARBA" id="ARBA00023170"/>
    </source>
</evidence>
<feature type="transmembrane region" description="Helical" evidence="11">
    <location>
        <begin position="248"/>
        <end position="268"/>
    </location>
</feature>
<evidence type="ECO:0000256" key="4">
    <source>
        <dbReference type="ARBA" id="ARBA00022692"/>
    </source>
</evidence>
<dbReference type="GO" id="GO:0007389">
    <property type="term" value="P:pattern specification process"/>
    <property type="evidence" value="ECO:0007669"/>
    <property type="project" value="TreeGrafter"/>
</dbReference>
<feature type="transmembrane region" description="Helical" evidence="11">
    <location>
        <begin position="280"/>
        <end position="297"/>
    </location>
</feature>
<feature type="compositionally biased region" description="Basic and acidic residues" evidence="10">
    <location>
        <begin position="818"/>
        <end position="829"/>
    </location>
</feature>
<keyword evidence="4 11" id="KW-0812">Transmembrane</keyword>
<dbReference type="Gene3D" id="1.20.1070.10">
    <property type="entry name" value="Rhodopsin 7-helix transmembrane proteins"/>
    <property type="match status" value="1"/>
</dbReference>
<feature type="transmembrane region" description="Helical" evidence="11">
    <location>
        <begin position="466"/>
        <end position="486"/>
    </location>
</feature>
<feature type="transmembrane region" description="Helical" evidence="11">
    <location>
        <begin position="379"/>
        <end position="398"/>
    </location>
</feature>
<evidence type="ECO:0000259" key="12">
    <source>
        <dbReference type="PROSITE" id="PS50038"/>
    </source>
</evidence>
<dbReference type="GO" id="GO:0005886">
    <property type="term" value="C:plasma membrane"/>
    <property type="evidence" value="ECO:0007669"/>
    <property type="project" value="TreeGrafter"/>
</dbReference>
<dbReference type="GO" id="GO:0005113">
    <property type="term" value="F:patched binding"/>
    <property type="evidence" value="ECO:0007669"/>
    <property type="project" value="TreeGrafter"/>
</dbReference>
<evidence type="ECO:0000256" key="6">
    <source>
        <dbReference type="ARBA" id="ARBA00023136"/>
    </source>
</evidence>
<evidence type="ECO:0000256" key="3">
    <source>
        <dbReference type="ARBA" id="ARBA00022473"/>
    </source>
</evidence>
<protein>
    <submittedName>
        <fullName evidence="14">Putative smoothened</fullName>
    </submittedName>
</protein>
<dbReference type="PANTHER" id="PTHR11309:SF35">
    <property type="entry name" value="PROTEIN SMOOTHENED"/>
    <property type="match status" value="1"/>
</dbReference>
<dbReference type="SMART" id="SM01330">
    <property type="entry name" value="Frizzled"/>
    <property type="match status" value="1"/>
</dbReference>
<feature type="domain" description="FZ" evidence="12">
    <location>
        <begin position="76"/>
        <end position="210"/>
    </location>
</feature>
<keyword evidence="3" id="KW-0217">Developmental protein</keyword>
<keyword evidence="7" id="KW-1015">Disulfide bond</keyword>
<sequence>MIFRLITMFRILFICIYSLNTINAVISDLTTTAQIDTIRPMLEPINGTRNFRMHGKKGKDEKSWYDGREMRHIFCLRPAKCEELSFKTCLGSPIPYTSTSLDLTDSYSQGQTVEKLYSYQALRYVPKCWSVIQPFLCAVYAPKCEKINGRDMVFLPSLEMCKITLEPCRILYNTSYFPEFLKCNETFFPPKCNNDVREMKFNTTGECLKPLVPADLPSNNYEDIEGCGIQCKDPLYTDDEHRQIQKTIAWLAGICLVCNIFTIFTYIIDWRNAKKFPSLVVYYFNICYMVLCVGWLQQFLPGSRDDIVCHKDGTLRHSEPSSGENLYCLFVFILVYYFSIAAMIWFAILTYSWLVSFMSAVGNKCNGNMRDQYKKKGSYFHLIAWSVPLVLTISIMALSEVDGNSVLGICFVGYFNHAIRTLFLLAPLALLLVIGSYFSIRGFYICKKHEVMSGKDKGQKTKLHRIIVRMVYTVIIAFIAIVASIICHFYEFNNSEDWASHLRKYIICRISSTYTDTHSICKIEKRPSVTILQIHLFCFFIPGIVMATWVVQTATFDSWNRYFRSKLGKDDEEQPMRLQKHKVIAKTFARRKEIENEGRISLYDSHTDPVGLNFDINSVKGSNGFSSTWETWEHNIPRFMNRRNACTGAVTSSSCDPRKSSIDSEISFSFRQVSVESRRNSVDSQVSVKIAEMKTTRKTTKNRQKRRNLRKESSTSVESQSQIIASFQKGRRTGIGAIDVDLQDFIQSNKLFLPQLALTTSDDDNVSAGSFKMPDSKFLKQIGATADVNLHHQQHQSIGIGNAGKKSDCQIVEYNSSDEEKFNSKAKTSDDDDDDEDYKTSQISQDKLKDNVRNSKEFCGRTSKNSTKSIRSKKSSRQGTLRRSQHKMSRCSQKNQREKKVKEKEKEKEKELEQREKELELFDRSVDFNNSSFTSYCSELAAAQNIQSSYSGISLANSRNSKRSCDVGIQTNAHELASFEFTDKNAKNEENEDLYTENHQLIPKSRKETITRKRNTDNFGLTESDKLKMLLLPSKAIQVKDNLV</sequence>
<feature type="transmembrane region" description="Helical" evidence="11">
    <location>
        <begin position="418"/>
        <end position="445"/>
    </location>
</feature>
<dbReference type="GO" id="GO:0071679">
    <property type="term" value="P:commissural neuron axon guidance"/>
    <property type="evidence" value="ECO:0007669"/>
    <property type="project" value="TreeGrafter"/>
</dbReference>
<feature type="transmembrane region" description="Helical" evidence="11">
    <location>
        <begin position="534"/>
        <end position="556"/>
    </location>
</feature>
<dbReference type="InterPro" id="IPR015526">
    <property type="entry name" value="Frizzled/SFRP"/>
</dbReference>
<accession>U5EP59</accession>
<organism evidence="14">
    <name type="scientific">Corethrella appendiculata</name>
    <dbReference type="NCBI Taxonomy" id="1370023"/>
    <lineage>
        <taxon>Eukaryota</taxon>
        <taxon>Metazoa</taxon>
        <taxon>Ecdysozoa</taxon>
        <taxon>Arthropoda</taxon>
        <taxon>Hexapoda</taxon>
        <taxon>Insecta</taxon>
        <taxon>Pterygota</taxon>
        <taxon>Neoptera</taxon>
        <taxon>Endopterygota</taxon>
        <taxon>Diptera</taxon>
        <taxon>Nematocera</taxon>
        <taxon>Culicoidea</taxon>
        <taxon>Chaoboridae</taxon>
        <taxon>Corethrella</taxon>
    </lineage>
</organism>
<dbReference type="PANTHER" id="PTHR11309">
    <property type="entry name" value="FRIZZLED"/>
    <property type="match status" value="1"/>
</dbReference>
<keyword evidence="6 11" id="KW-0472">Membrane</keyword>
<evidence type="ECO:0000256" key="7">
    <source>
        <dbReference type="ARBA" id="ARBA00023157"/>
    </source>
</evidence>
<name>U5EP59_9DIPT</name>
<dbReference type="Pfam" id="PF01392">
    <property type="entry name" value="Fz"/>
    <property type="match status" value="1"/>
</dbReference>
<keyword evidence="5 11" id="KW-1133">Transmembrane helix</keyword>
<dbReference type="InterPro" id="IPR020067">
    <property type="entry name" value="Frizzled_dom"/>
</dbReference>